<evidence type="ECO:0000256" key="7">
    <source>
        <dbReference type="ARBA" id="ARBA00014389"/>
    </source>
</evidence>
<gene>
    <name evidence="18" type="primary">NP</name>
    <name evidence="19" type="synonym">N</name>
</gene>
<keyword evidence="8" id="KW-0167">Capsid protein</keyword>
<name>J3SNU2_HTRV</name>
<evidence type="ECO:0000256" key="11">
    <source>
        <dbReference type="ARBA" id="ARBA00022844"/>
    </source>
</evidence>
<dbReference type="GO" id="GO:0044172">
    <property type="term" value="C:host cell endoplasmic reticulum-Golgi intermediate compartment"/>
    <property type="evidence" value="ECO:0007669"/>
    <property type="project" value="UniProtKB-SubCell"/>
</dbReference>
<evidence type="ECO:0000256" key="13">
    <source>
        <dbReference type="ARBA" id="ARBA00023086"/>
    </source>
</evidence>
<evidence type="ECO:0000256" key="6">
    <source>
        <dbReference type="ARBA" id="ARBA00005299"/>
    </source>
</evidence>
<dbReference type="GO" id="GO:0044177">
    <property type="term" value="C:host cell Golgi apparatus"/>
    <property type="evidence" value="ECO:0007669"/>
    <property type="project" value="UniProtKB-SubCell"/>
</dbReference>
<evidence type="ECO:0000313" key="20">
    <source>
        <dbReference type="Proteomes" id="UP000145049"/>
    </source>
</evidence>
<organismHost>
    <name type="scientific">Amblyomma americanum</name>
    <name type="common">Lone star tick</name>
    <dbReference type="NCBI Taxonomy" id="6943"/>
</organismHost>
<evidence type="ECO:0000256" key="8">
    <source>
        <dbReference type="ARBA" id="ARBA00022561"/>
    </source>
</evidence>
<evidence type="ECO:0000256" key="4">
    <source>
        <dbReference type="ARBA" id="ARBA00004328"/>
    </source>
</evidence>
<keyword evidence="11" id="KW-0946">Virion</keyword>
<keyword evidence="9" id="KW-1048">Host nucleus</keyword>
<evidence type="ECO:0000313" key="19">
    <source>
        <dbReference type="EMBL" id="AIF75091.1"/>
    </source>
</evidence>
<keyword evidence="13 18" id="KW-0543">Viral nucleoprotein</keyword>
<dbReference type="GO" id="GO:1990904">
    <property type="term" value="C:ribonucleoprotein complex"/>
    <property type="evidence" value="ECO:0007669"/>
    <property type="project" value="UniProtKB-KW"/>
</dbReference>
<organismHost>
    <name type="scientific">Procyon lotor</name>
    <name type="common">Raccoon</name>
    <dbReference type="NCBI Taxonomy" id="9654"/>
</organismHost>
<organismHost>
    <name type="scientific">Equus caballus</name>
    <name type="common">Horse</name>
    <dbReference type="NCBI Taxonomy" id="9796"/>
</organismHost>
<evidence type="ECO:0000256" key="5">
    <source>
        <dbReference type="ARBA" id="ARBA00004452"/>
    </source>
</evidence>
<evidence type="ECO:0000256" key="17">
    <source>
        <dbReference type="ARBA" id="ARBA00046628"/>
    </source>
</evidence>
<evidence type="ECO:0000256" key="16">
    <source>
        <dbReference type="ARBA" id="ARBA00033344"/>
    </source>
</evidence>
<evidence type="ECO:0000313" key="18">
    <source>
        <dbReference type="EMBL" id="AFP33391.1"/>
    </source>
</evidence>
<evidence type="ECO:0000256" key="2">
    <source>
        <dbReference type="ARBA" id="ARBA00004147"/>
    </source>
</evidence>
<evidence type="ECO:0000256" key="3">
    <source>
        <dbReference type="ARBA" id="ARBA00004192"/>
    </source>
</evidence>
<dbReference type="Proteomes" id="UP000173982">
    <property type="component" value="Genome"/>
</dbReference>
<organismHost>
    <name type="scientific">Didelphis virginiana</name>
    <name type="common">North American opossum</name>
    <name type="synonym">Didelphis marsupialis virginiana</name>
    <dbReference type="NCBI Taxonomy" id="9267"/>
</organismHost>
<evidence type="ECO:0000256" key="14">
    <source>
        <dbReference type="ARBA" id="ARBA00023200"/>
    </source>
</evidence>
<comment type="subunit">
    <text evidence="17">Homodimer. Homohexamer; ring-shaped, necessary to form the nucleocapsid. Homopentamers; opened pentamers in solution. Binds to viral genomic RNA. Interacts with glycoprotein Gn; this interaction allows packaging of nucleocapsids into virions.</text>
</comment>
<organismHost>
    <name type="scientific">Alces americanus</name>
    <name type="common">American moose</name>
    <dbReference type="NCBI Taxonomy" id="999462"/>
</organismHost>
<organismHost>
    <name type="scientific">Canis latrans</name>
    <name type="common">Coyote</name>
    <dbReference type="NCBI Taxonomy" id="9614"/>
</organismHost>
<proteinExistence type="inferred from homology"/>
<dbReference type="GO" id="GO:0019013">
    <property type="term" value="C:viral nucleocapsid"/>
    <property type="evidence" value="ECO:0007669"/>
    <property type="project" value="UniProtKB-KW"/>
</dbReference>
<keyword evidence="10" id="KW-1040">Host Golgi apparatus</keyword>
<dbReference type="Proteomes" id="UP000145049">
    <property type="component" value="Genome"/>
</dbReference>
<evidence type="ECO:0000256" key="12">
    <source>
        <dbReference type="ARBA" id="ARBA00022884"/>
    </source>
</evidence>
<keyword evidence="15" id="KW-0687">Ribonucleoprotein</keyword>
<reference evidence="19 20" key="2">
    <citation type="journal article" date="2014" name="Clin. Infect. Dis.">
        <title>Heartland virus-associated death in tennessee.</title>
        <authorList>
            <person name="Muehlenbachs A."/>
            <person name="Fata C.R."/>
            <person name="Lambert A.J."/>
            <person name="Paddock C.D."/>
            <person name="Velez J.O."/>
            <person name="Blau D.M."/>
            <person name="Staples J.E."/>
            <person name="Karlekar M.B."/>
            <person name="Bhatnagar J."/>
            <person name="Nasci R.S."/>
            <person name="Zaki S.R."/>
        </authorList>
    </citation>
    <scope>NUCLEOTIDE SEQUENCE [LARGE SCALE GENOMIC DNA]</scope>
    <source>
        <strain evidence="19">TN</strain>
    </source>
</reference>
<comment type="similarity">
    <text evidence="6">Belongs to the phlebovirus nucleocapsid protein family.</text>
</comment>
<organismHost>
    <name type="scientific">Odocoileus virginianus</name>
    <name type="common">White-tailed deer</name>
    <dbReference type="NCBI Taxonomy" id="9874"/>
</organismHost>
<dbReference type="EMBL" id="JX005843">
    <property type="protein sequence ID" value="AFP33391.1"/>
    <property type="molecule type" value="Genomic_RNA"/>
</dbReference>
<dbReference type="InterPro" id="IPR009522">
    <property type="entry name" value="Capsid_Phlebovir/Tenuivir"/>
</dbReference>
<sequence length="245" mass="27095">MTDWSAIAVEIGNEPLDVPALVEFAKEIAYEGLDPAVILGLLRERGGENWRNDVKYIIVFALTRGNKIVKACGKMSKKGAERMTNLARVYELKENAVDRMAVTPVRVAQCLPTWTCAAAAAIKEYLPVGPAIMHNKIQGYPLEMMCMAFGSLIPQADVSIEVIKDFMDAYSLWQDTFARTINVDQRKMTKAEVYAKFRDPLHAAVNSLFFPNATRISWLQAKGLLTATKEASGSVKAAAAAYRNM</sequence>
<keyword evidence="20" id="KW-1185">Reference proteome</keyword>
<dbReference type="GO" id="GO:0003723">
    <property type="term" value="F:RNA binding"/>
    <property type="evidence" value="ECO:0007669"/>
    <property type="project" value="UniProtKB-KW"/>
</dbReference>
<dbReference type="PIRSF" id="PIRSF003953">
    <property type="entry name" value="N_PhelboV"/>
    <property type="match status" value="1"/>
</dbReference>
<evidence type="ECO:0000256" key="1">
    <source>
        <dbReference type="ARBA" id="ARBA00004136"/>
    </source>
</evidence>
<organism evidence="18 21">
    <name type="scientific">Heartland virus</name>
    <name type="common">HTRV</name>
    <dbReference type="NCBI Taxonomy" id="1216928"/>
    <lineage>
        <taxon>Viruses</taxon>
        <taxon>Riboviria</taxon>
        <taxon>Orthornavirae</taxon>
        <taxon>Negarnaviricota</taxon>
        <taxon>Polyploviricotina</taxon>
        <taxon>Bunyaviricetes</taxon>
        <taxon>Hareavirales</taxon>
        <taxon>Phenuiviridae</taxon>
        <taxon>Bandavirus</taxon>
        <taxon>Bandavirus heartlandense</taxon>
    </lineage>
</organism>
<evidence type="ECO:0000256" key="9">
    <source>
        <dbReference type="ARBA" id="ARBA00022562"/>
    </source>
</evidence>
<keyword evidence="14" id="KW-1035">Host cytoplasm</keyword>
<protein>
    <recommendedName>
        <fullName evidence="7">Nucleoprotein</fullName>
    </recommendedName>
    <alternativeName>
        <fullName evidence="16">Nucleocapsid protein</fullName>
    </alternativeName>
</protein>
<evidence type="ECO:0000313" key="21">
    <source>
        <dbReference type="Proteomes" id="UP000173982"/>
    </source>
</evidence>
<dbReference type="Pfam" id="PF05733">
    <property type="entry name" value="Tenui_N"/>
    <property type="match status" value="1"/>
</dbReference>
<evidence type="ECO:0000256" key="10">
    <source>
        <dbReference type="ARBA" id="ARBA00022812"/>
    </source>
</evidence>
<evidence type="ECO:0000256" key="15">
    <source>
        <dbReference type="ARBA" id="ARBA00023274"/>
    </source>
</evidence>
<dbReference type="InterPro" id="IPR015971">
    <property type="entry name" value="Nucleocapsid_Phlebovirus"/>
</dbReference>
<organismHost>
    <name type="scientific">Homo sapiens</name>
    <name type="common">Human</name>
    <dbReference type="NCBI Taxonomy" id="9606"/>
</organismHost>
<dbReference type="GO" id="GO:0042025">
    <property type="term" value="C:host cell nucleus"/>
    <property type="evidence" value="ECO:0007669"/>
    <property type="project" value="UniProtKB-SubCell"/>
</dbReference>
<keyword evidence="12" id="KW-0694">RNA-binding</keyword>
<comment type="subcellular location">
    <subcellularLocation>
        <location evidence="1">Host Golgi apparatus</location>
    </subcellularLocation>
    <subcellularLocation>
        <location evidence="3">Host cytoplasm</location>
    </subcellularLocation>
    <subcellularLocation>
        <location evidence="5">Host endoplasmic reticulum-Golgi intermediate compartment</location>
    </subcellularLocation>
    <subcellularLocation>
        <location evidence="2">Host nucleus</location>
    </subcellularLocation>
    <subcellularLocation>
        <location evidence="4">Virion</location>
    </subcellularLocation>
</comment>
<accession>J3SNU2</accession>
<dbReference type="EMBL" id="KJ740146">
    <property type="protein sequence ID" value="AIF75091.1"/>
    <property type="molecule type" value="Genomic_RNA"/>
</dbReference>
<reference evidence="18 21" key="1">
    <citation type="journal article" date="2012" name="N. Engl. J. Med.">
        <title>A newly discovered phlebovirus associated with severe febrile illness following tick bite in two patients in Missouri.</title>
        <authorList>
            <person name="McMullan L.K."/>
            <person name="Folk S.M."/>
            <person name="Kelly A.J."/>
            <person name="MacNeil A."/>
            <person name="Goldsmith C.S."/>
            <person name="Metcalfe M.G."/>
            <person name="Batten B.C."/>
            <person name="Albarino C.G."/>
            <person name="Zaki S.R."/>
            <person name="Rollin P.E."/>
            <person name="Nicholson W.L."/>
            <person name="Nichol S.T."/>
        </authorList>
    </citation>
    <scope>NUCLEOTIDE SEQUENCE [LARGE SCALE GENOMIC DNA]</scope>
</reference>